<evidence type="ECO:0000313" key="1">
    <source>
        <dbReference type="EMBL" id="TMS59231.1"/>
    </source>
</evidence>
<name>A0ACD3SSF7_9BURK</name>
<dbReference type="Proteomes" id="UP000004277">
    <property type="component" value="Unassembled WGS sequence"/>
</dbReference>
<organism evidence="1 2">
    <name type="scientific">Imbroritus primus</name>
    <dbReference type="NCBI Taxonomy" id="3058603"/>
    <lineage>
        <taxon>Bacteria</taxon>
        <taxon>Pseudomonadati</taxon>
        <taxon>Pseudomonadota</taxon>
        <taxon>Betaproteobacteria</taxon>
        <taxon>Burkholderiales</taxon>
        <taxon>Burkholderiaceae</taxon>
        <taxon>Imbroritus</taxon>
    </lineage>
</organism>
<dbReference type="EMBL" id="AKCV02000011">
    <property type="protein sequence ID" value="TMS59231.1"/>
    <property type="molecule type" value="Genomic_DNA"/>
</dbReference>
<keyword evidence="2" id="KW-1185">Reference proteome</keyword>
<reference evidence="1" key="1">
    <citation type="submission" date="2019-05" db="EMBL/GenBank/DDBJ databases">
        <title>Revised genome assembly of Burkholderiaceae (previously Ralstonia) sp. PBA.</title>
        <authorList>
            <person name="Gan H.M."/>
        </authorList>
    </citation>
    <scope>NUCLEOTIDE SEQUENCE</scope>
    <source>
        <strain evidence="1">PBA</strain>
    </source>
</reference>
<evidence type="ECO:0000313" key="2">
    <source>
        <dbReference type="Proteomes" id="UP000004277"/>
    </source>
</evidence>
<comment type="caution">
    <text evidence="1">The sequence shown here is derived from an EMBL/GenBank/DDBJ whole genome shotgun (WGS) entry which is preliminary data.</text>
</comment>
<sequence length="107" mass="10943">MVNVTYIDPAGEALTLGLPEGWSLMQGAVANGVDGIVGECGGSCVCATCHCYVEEARLADLSPASADELDLLDSLPEGRQANSRLACQIKASPAIEGLVVTVAPVQV</sequence>
<gene>
    <name evidence="1" type="ORF">MW7_003360</name>
</gene>
<proteinExistence type="predicted"/>
<protein>
    <submittedName>
        <fullName evidence="1">2Fe-2S iron-sulfur cluster binding domain-containing protein</fullName>
    </submittedName>
</protein>
<accession>A0ACD3SSF7</accession>